<evidence type="ECO:0000313" key="1">
    <source>
        <dbReference type="EMBL" id="MTV31787.1"/>
    </source>
</evidence>
<comment type="caution">
    <text evidence="1">The sequence shown here is derived from an EMBL/GenBank/DDBJ whole genome shotgun (WGS) entry which is preliminary data.</text>
</comment>
<reference evidence="1 2" key="1">
    <citation type="submission" date="2019-11" db="EMBL/GenBank/DDBJ databases">
        <title>Whole-genome sequence of a Rhodoblastus acidophilus DSM 142.</title>
        <authorList>
            <person name="Kyndt J.A."/>
            <person name="Meyer T.E."/>
        </authorList>
    </citation>
    <scope>NUCLEOTIDE SEQUENCE [LARGE SCALE GENOMIC DNA]</scope>
    <source>
        <strain evidence="1 2">DSM 142</strain>
    </source>
</reference>
<accession>A0A6N8DMZ6</accession>
<dbReference type="EMBL" id="WNKS01000010">
    <property type="protein sequence ID" value="MTV31787.1"/>
    <property type="molecule type" value="Genomic_DNA"/>
</dbReference>
<dbReference type="Proteomes" id="UP000439113">
    <property type="component" value="Unassembled WGS sequence"/>
</dbReference>
<proteinExistence type="predicted"/>
<evidence type="ECO:0000313" key="2">
    <source>
        <dbReference type="Proteomes" id="UP000439113"/>
    </source>
</evidence>
<organism evidence="1 2">
    <name type="scientific">Rhodoblastus acidophilus</name>
    <name type="common">Rhodopseudomonas acidophila</name>
    <dbReference type="NCBI Taxonomy" id="1074"/>
    <lineage>
        <taxon>Bacteria</taxon>
        <taxon>Pseudomonadati</taxon>
        <taxon>Pseudomonadota</taxon>
        <taxon>Alphaproteobacteria</taxon>
        <taxon>Hyphomicrobiales</taxon>
        <taxon>Rhodoblastaceae</taxon>
        <taxon>Rhodoblastus</taxon>
    </lineage>
</organism>
<sequence length="72" mass="7759">MTAEFPTLEELRPLIHHQMVVLTGFGMSPARALAVAAETTVTVYNDALVLEAIEHARRAIDAQGTCAELAPK</sequence>
<gene>
    <name evidence="1" type="ORF">GJ654_12400</name>
</gene>
<name>A0A6N8DMZ6_RHOAC</name>
<dbReference type="RefSeq" id="WP_155446462.1">
    <property type="nucleotide sequence ID" value="NZ_JAOQNR010000012.1"/>
</dbReference>
<protein>
    <submittedName>
        <fullName evidence="1">Uncharacterized protein</fullName>
    </submittedName>
</protein>
<dbReference type="AlphaFoldDB" id="A0A6N8DMZ6"/>